<dbReference type="GO" id="GO:0043565">
    <property type="term" value="F:sequence-specific DNA binding"/>
    <property type="evidence" value="ECO:0007669"/>
    <property type="project" value="TreeGrafter"/>
</dbReference>
<evidence type="ECO:0000313" key="7">
    <source>
        <dbReference type="EMBL" id="KYN11306.1"/>
    </source>
</evidence>
<evidence type="ECO:0000256" key="4">
    <source>
        <dbReference type="ARBA" id="ARBA00022833"/>
    </source>
</evidence>
<evidence type="ECO:0000256" key="3">
    <source>
        <dbReference type="ARBA" id="ARBA00022771"/>
    </source>
</evidence>
<dbReference type="PANTHER" id="PTHR24408:SF58">
    <property type="entry name" value="TRANSCRIPTION FACTOR (TFIIIA), PUTATIVE (AFU_ORTHOLOGUE AFUA_1G05150)-RELATED"/>
    <property type="match status" value="1"/>
</dbReference>
<dbReference type="Pfam" id="PF00096">
    <property type="entry name" value="zf-C2H2"/>
    <property type="match status" value="2"/>
</dbReference>
<dbReference type="SUPFAM" id="SSF57667">
    <property type="entry name" value="beta-beta-alpha zinc fingers"/>
    <property type="match status" value="3"/>
</dbReference>
<dbReference type="AlphaFoldDB" id="A0A195DEK3"/>
<accession>A0A195DEK3</accession>
<dbReference type="Proteomes" id="UP000078492">
    <property type="component" value="Unassembled WGS sequence"/>
</dbReference>
<feature type="domain" description="C2H2-type" evidence="6">
    <location>
        <begin position="310"/>
        <end position="337"/>
    </location>
</feature>
<evidence type="ECO:0000259" key="6">
    <source>
        <dbReference type="PROSITE" id="PS50157"/>
    </source>
</evidence>
<keyword evidence="1" id="KW-0479">Metal-binding</keyword>
<sequence>LRANLVPTSWELLPWFCGECVKSPVDDHLFALLRLLCGGPFDLAVGDLRHRIQFSYNSIMHIYTHRITLDFLPGYRQWRSSRAWRWHRRNTTTTRTIGMSHIDQSNQLSFRYHKRKDMILVVSINYRSRFIIVKFELCAFNLYLKMHESHSEEQVQPQQGENCNCGFMTMPELREHQKKHVAKDFNCDYVTSHKKNLITHQKCHNVSSIISINYKYQCEKCGEQFQSKSNCLLHLLSHTSKKLIQCDMHQRRHTGERPYACDICGKSFISKKYLSKHCRMGEKQCTYCKKRFAQCSLIIHLRRHISDRLFPCMYCYKSFTTKVLLNLHLKMHAKRNARQQQQQQESSQTQGKELLPYETTQCRHHNSATSELRRYSAVQKVQAKEEAKNFAKFQKAPLATLQNR</sequence>
<keyword evidence="2" id="KW-0677">Repeat</keyword>
<dbReference type="EMBL" id="KQ980934">
    <property type="protein sequence ID" value="KYN11306.1"/>
    <property type="molecule type" value="Genomic_DNA"/>
</dbReference>
<dbReference type="GO" id="GO:0000981">
    <property type="term" value="F:DNA-binding transcription factor activity, RNA polymerase II-specific"/>
    <property type="evidence" value="ECO:0007669"/>
    <property type="project" value="TreeGrafter"/>
</dbReference>
<evidence type="ECO:0000256" key="5">
    <source>
        <dbReference type="PROSITE-ProRule" id="PRU00042"/>
    </source>
</evidence>
<reference evidence="7 8" key="1">
    <citation type="submission" date="2015-09" db="EMBL/GenBank/DDBJ databases">
        <title>Trachymyrmex cornetzi WGS genome.</title>
        <authorList>
            <person name="Nygaard S."/>
            <person name="Hu H."/>
            <person name="Boomsma J."/>
            <person name="Zhang G."/>
        </authorList>
    </citation>
    <scope>NUCLEOTIDE SEQUENCE [LARGE SCALE GENOMIC DNA]</scope>
    <source>
        <strain evidence="7">Tcor2-1</strain>
        <tissue evidence="7">Whole body</tissue>
    </source>
</reference>
<dbReference type="InterPro" id="IPR036236">
    <property type="entry name" value="Znf_C2H2_sf"/>
</dbReference>
<dbReference type="STRING" id="471704.A0A195DEK3"/>
<dbReference type="FunFam" id="3.30.160.60:FF:001325">
    <property type="entry name" value="zinc finger protein 200"/>
    <property type="match status" value="1"/>
</dbReference>
<dbReference type="PROSITE" id="PS50157">
    <property type="entry name" value="ZINC_FINGER_C2H2_2"/>
    <property type="match status" value="3"/>
</dbReference>
<proteinExistence type="predicted"/>
<keyword evidence="4" id="KW-0862">Zinc</keyword>
<feature type="non-terminal residue" evidence="7">
    <location>
        <position position="1"/>
    </location>
</feature>
<organism evidence="7 8">
    <name type="scientific">Trachymyrmex cornetzi</name>
    <dbReference type="NCBI Taxonomy" id="471704"/>
    <lineage>
        <taxon>Eukaryota</taxon>
        <taxon>Metazoa</taxon>
        <taxon>Ecdysozoa</taxon>
        <taxon>Arthropoda</taxon>
        <taxon>Hexapoda</taxon>
        <taxon>Insecta</taxon>
        <taxon>Pterygota</taxon>
        <taxon>Neoptera</taxon>
        <taxon>Endopterygota</taxon>
        <taxon>Hymenoptera</taxon>
        <taxon>Apocrita</taxon>
        <taxon>Aculeata</taxon>
        <taxon>Formicoidea</taxon>
        <taxon>Formicidae</taxon>
        <taxon>Myrmicinae</taxon>
        <taxon>Trachymyrmex</taxon>
    </lineage>
</organism>
<dbReference type="SMART" id="SM00355">
    <property type="entry name" value="ZnF_C2H2"/>
    <property type="match status" value="6"/>
</dbReference>
<dbReference type="GO" id="GO:0005634">
    <property type="term" value="C:nucleus"/>
    <property type="evidence" value="ECO:0007669"/>
    <property type="project" value="TreeGrafter"/>
</dbReference>
<keyword evidence="8" id="KW-1185">Reference proteome</keyword>
<feature type="domain" description="C2H2-type" evidence="6">
    <location>
        <begin position="259"/>
        <end position="280"/>
    </location>
</feature>
<dbReference type="InterPro" id="IPR013087">
    <property type="entry name" value="Znf_C2H2_type"/>
</dbReference>
<evidence type="ECO:0000256" key="1">
    <source>
        <dbReference type="ARBA" id="ARBA00022723"/>
    </source>
</evidence>
<evidence type="ECO:0000313" key="8">
    <source>
        <dbReference type="Proteomes" id="UP000078492"/>
    </source>
</evidence>
<dbReference type="PANTHER" id="PTHR24408">
    <property type="entry name" value="ZINC FINGER PROTEIN"/>
    <property type="match status" value="1"/>
</dbReference>
<keyword evidence="3 5" id="KW-0863">Zinc-finger</keyword>
<protein>
    <submittedName>
        <fullName evidence="7">Zinc finger protein 1 like protein</fullName>
    </submittedName>
</protein>
<dbReference type="PROSITE" id="PS00028">
    <property type="entry name" value="ZINC_FINGER_C2H2_1"/>
    <property type="match status" value="2"/>
</dbReference>
<gene>
    <name evidence="7" type="ORF">ALC57_16517</name>
</gene>
<dbReference type="Gene3D" id="3.30.160.60">
    <property type="entry name" value="Classic Zinc Finger"/>
    <property type="match status" value="3"/>
</dbReference>
<name>A0A195DEK3_9HYME</name>
<dbReference type="GO" id="GO:0008270">
    <property type="term" value="F:zinc ion binding"/>
    <property type="evidence" value="ECO:0007669"/>
    <property type="project" value="UniProtKB-KW"/>
</dbReference>
<evidence type="ECO:0000256" key="2">
    <source>
        <dbReference type="ARBA" id="ARBA00022737"/>
    </source>
</evidence>
<feature type="domain" description="C2H2-type" evidence="6">
    <location>
        <begin position="216"/>
        <end position="243"/>
    </location>
</feature>